<name>A0ABS4TYY5_9PSEU</name>
<gene>
    <name evidence="2" type="ORF">JOF56_009998</name>
</gene>
<accession>A0ABS4TYY5</accession>
<keyword evidence="3" id="KW-1185">Reference proteome</keyword>
<keyword evidence="1" id="KW-0812">Transmembrane</keyword>
<feature type="transmembrane region" description="Helical" evidence="1">
    <location>
        <begin position="151"/>
        <end position="175"/>
    </location>
</feature>
<feature type="transmembrane region" description="Helical" evidence="1">
    <location>
        <begin position="187"/>
        <end position="207"/>
    </location>
</feature>
<keyword evidence="1" id="KW-0472">Membrane</keyword>
<keyword evidence="1" id="KW-1133">Transmembrane helix</keyword>
<feature type="transmembrane region" description="Helical" evidence="1">
    <location>
        <begin position="219"/>
        <end position="238"/>
    </location>
</feature>
<organism evidence="2 3">
    <name type="scientific">Kibdelosporangium banguiense</name>
    <dbReference type="NCBI Taxonomy" id="1365924"/>
    <lineage>
        <taxon>Bacteria</taxon>
        <taxon>Bacillati</taxon>
        <taxon>Actinomycetota</taxon>
        <taxon>Actinomycetes</taxon>
        <taxon>Pseudonocardiales</taxon>
        <taxon>Pseudonocardiaceae</taxon>
        <taxon>Kibdelosporangium</taxon>
    </lineage>
</organism>
<feature type="transmembrane region" description="Helical" evidence="1">
    <location>
        <begin position="32"/>
        <end position="56"/>
    </location>
</feature>
<reference evidence="2 3" key="1">
    <citation type="submission" date="2021-03" db="EMBL/GenBank/DDBJ databases">
        <title>Sequencing the genomes of 1000 actinobacteria strains.</title>
        <authorList>
            <person name="Klenk H.-P."/>
        </authorList>
    </citation>
    <scope>NUCLEOTIDE SEQUENCE [LARGE SCALE GENOMIC DNA]</scope>
    <source>
        <strain evidence="2 3">DSM 46670</strain>
    </source>
</reference>
<dbReference type="Proteomes" id="UP001519332">
    <property type="component" value="Unassembled WGS sequence"/>
</dbReference>
<proteinExistence type="predicted"/>
<feature type="transmembrane region" description="Helical" evidence="1">
    <location>
        <begin position="288"/>
        <end position="318"/>
    </location>
</feature>
<protein>
    <recommendedName>
        <fullName evidence="4">Integral membrane protein</fullName>
    </recommendedName>
</protein>
<evidence type="ECO:0000313" key="3">
    <source>
        <dbReference type="Proteomes" id="UP001519332"/>
    </source>
</evidence>
<sequence length="403" mass="44293">MTTTDRERYAAEQWFWRRGLPTVVRGRPTTQVLVRGVGAVAFLAVWELITDVLIVIDGSSDQEFERLMDNDLFALGYNGLLVGLVVLPPLAAWLGVRWSRRHTTDGRDTSLPAQVVAVTAFAGYVVVWPVIGYLIDSADDIASGVLTNLGLVVAILVVTFAGGGSIVCWAVRAAFRQVRTLGTMTSRAALSFLLLVTIFGFFTAEIWQANSALARHQMWLVVGFFAALSVWLLSAMMSDELHELIGSRPPEAGADKLRGSPFETYVDDPLVVGREHVPLRPVERVNMVLVLLLAQAFQALVFAVLMFGFFVTFGMLAVRPEIMKAWSGRDPSVGELFGIQVPVPNELLQVSIFLAAFSALYIVASTATDARYRQAFFQPLAEHMAVSLSARHIYLTRWGGATR</sequence>
<evidence type="ECO:0000256" key="1">
    <source>
        <dbReference type="SAM" id="Phobius"/>
    </source>
</evidence>
<comment type="caution">
    <text evidence="2">The sequence shown here is derived from an EMBL/GenBank/DDBJ whole genome shotgun (WGS) entry which is preliminary data.</text>
</comment>
<evidence type="ECO:0000313" key="2">
    <source>
        <dbReference type="EMBL" id="MBP2329613.1"/>
    </source>
</evidence>
<feature type="transmembrane region" description="Helical" evidence="1">
    <location>
        <begin position="76"/>
        <end position="99"/>
    </location>
</feature>
<dbReference type="RefSeq" id="WP_209646350.1">
    <property type="nucleotide sequence ID" value="NZ_JAGINW010000001.1"/>
</dbReference>
<dbReference type="EMBL" id="JAGINW010000001">
    <property type="protein sequence ID" value="MBP2329613.1"/>
    <property type="molecule type" value="Genomic_DNA"/>
</dbReference>
<feature type="transmembrane region" description="Helical" evidence="1">
    <location>
        <begin position="111"/>
        <end position="131"/>
    </location>
</feature>
<feature type="transmembrane region" description="Helical" evidence="1">
    <location>
        <begin position="347"/>
        <end position="364"/>
    </location>
</feature>
<evidence type="ECO:0008006" key="4">
    <source>
        <dbReference type="Google" id="ProtNLM"/>
    </source>
</evidence>